<dbReference type="SMART" id="SM00465">
    <property type="entry name" value="GIYc"/>
    <property type="match status" value="1"/>
</dbReference>
<dbReference type="InterPro" id="IPR000305">
    <property type="entry name" value="GIY-YIG_endonuc"/>
</dbReference>
<gene>
    <name evidence="6" type="ORF">UFOVP1290_375</name>
</gene>
<keyword evidence="6" id="KW-0540">Nuclease</keyword>
<evidence type="ECO:0000256" key="4">
    <source>
        <dbReference type="SAM" id="MobiDB-lite"/>
    </source>
</evidence>
<dbReference type="SUPFAM" id="SSF64496">
    <property type="entry name" value="DNA-binding domain of intron-encoded endonucleases"/>
    <property type="match status" value="3"/>
</dbReference>
<dbReference type="InterPro" id="IPR035901">
    <property type="entry name" value="GIY-YIG_endonuc_sf"/>
</dbReference>
<organism evidence="6">
    <name type="scientific">uncultured Caudovirales phage</name>
    <dbReference type="NCBI Taxonomy" id="2100421"/>
    <lineage>
        <taxon>Viruses</taxon>
        <taxon>Duplodnaviria</taxon>
        <taxon>Heunggongvirae</taxon>
        <taxon>Uroviricota</taxon>
        <taxon>Caudoviricetes</taxon>
        <taxon>Peduoviridae</taxon>
        <taxon>Maltschvirus</taxon>
        <taxon>Maltschvirus maltsch</taxon>
    </lineage>
</organism>
<dbReference type="CDD" id="cd10443">
    <property type="entry name" value="GIY-YIG_HE_Tlr8p_PBC-V_like"/>
    <property type="match status" value="1"/>
</dbReference>
<accession>A0A6J5RX78</accession>
<keyword evidence="6" id="KW-0378">Hydrolase</keyword>
<dbReference type="InterPro" id="IPR006350">
    <property type="entry name" value="Intron_endoG1"/>
</dbReference>
<dbReference type="EMBL" id="LR797252">
    <property type="protein sequence ID" value="CAB4196855.1"/>
    <property type="molecule type" value="Genomic_DNA"/>
</dbReference>
<dbReference type="Pfam" id="PF07460">
    <property type="entry name" value="NUMOD3"/>
    <property type="match status" value="3"/>
</dbReference>
<feature type="region of interest" description="Disordered" evidence="4">
    <location>
        <begin position="162"/>
        <end position="186"/>
    </location>
</feature>
<evidence type="ECO:0000313" key="6">
    <source>
        <dbReference type="EMBL" id="CAB4196855.1"/>
    </source>
</evidence>
<dbReference type="SUPFAM" id="SSF82771">
    <property type="entry name" value="GIY-YIG endonuclease"/>
    <property type="match status" value="1"/>
</dbReference>
<reference evidence="6" key="1">
    <citation type="submission" date="2020-05" db="EMBL/GenBank/DDBJ databases">
        <authorList>
            <person name="Chiriac C."/>
            <person name="Salcher M."/>
            <person name="Ghai R."/>
            <person name="Kavagutti S V."/>
        </authorList>
    </citation>
    <scope>NUCLEOTIDE SEQUENCE</scope>
</reference>
<name>A0A6J5RX78_9CAUD</name>
<feature type="compositionally biased region" description="Basic and acidic residues" evidence="4">
    <location>
        <begin position="111"/>
        <end position="124"/>
    </location>
</feature>
<feature type="region of interest" description="Disordered" evidence="4">
    <location>
        <begin position="195"/>
        <end position="214"/>
    </location>
</feature>
<keyword evidence="6" id="KW-0255">Endonuclease</keyword>
<feature type="domain" description="GIY-YIG" evidence="5">
    <location>
        <begin position="1"/>
        <end position="90"/>
    </location>
</feature>
<evidence type="ECO:0000256" key="3">
    <source>
        <dbReference type="ARBA" id="ARBA00022842"/>
    </source>
</evidence>
<comment type="cofactor">
    <cofactor evidence="1">
        <name>Mg(2+)</name>
        <dbReference type="ChEBI" id="CHEBI:18420"/>
    </cofactor>
</comment>
<evidence type="ECO:0000256" key="2">
    <source>
        <dbReference type="ARBA" id="ARBA00010045"/>
    </source>
</evidence>
<dbReference type="GO" id="GO:0004519">
    <property type="term" value="F:endonuclease activity"/>
    <property type="evidence" value="ECO:0007669"/>
    <property type="project" value="UniProtKB-KW"/>
</dbReference>
<dbReference type="SMART" id="SM00496">
    <property type="entry name" value="IENR2"/>
    <property type="match status" value="5"/>
</dbReference>
<proteinExistence type="predicted"/>
<evidence type="ECO:0000259" key="5">
    <source>
        <dbReference type="PROSITE" id="PS50164"/>
    </source>
</evidence>
<dbReference type="GO" id="GO:0003677">
    <property type="term" value="F:DNA binding"/>
    <property type="evidence" value="ECO:0007669"/>
    <property type="project" value="InterPro"/>
</dbReference>
<feature type="region of interest" description="Disordered" evidence="4">
    <location>
        <begin position="111"/>
        <end position="133"/>
    </location>
</feature>
<protein>
    <submittedName>
        <fullName evidence="6">GrpIintron_endo, group I intron endonuclease</fullName>
    </submittedName>
</protein>
<dbReference type="InterPro" id="IPR003611">
    <property type="entry name" value="NUMOD3"/>
</dbReference>
<dbReference type="PROSITE" id="PS50164">
    <property type="entry name" value="GIY_YIG"/>
    <property type="match status" value="1"/>
</dbReference>
<dbReference type="Gene3D" id="3.40.1440.10">
    <property type="entry name" value="GIY-YIG endonuclease"/>
    <property type="match status" value="1"/>
</dbReference>
<comment type="similarity">
    <text evidence="2">To endonucleases of group I introns of fungi and phage.</text>
</comment>
<evidence type="ECO:0000256" key="1">
    <source>
        <dbReference type="ARBA" id="ARBA00001946"/>
    </source>
</evidence>
<dbReference type="NCBIfam" id="TIGR01453">
    <property type="entry name" value="grpIintron_endo"/>
    <property type="match status" value="1"/>
</dbReference>
<sequence length="277" mass="32248">MRFLYKITNLLNNKVYIGQSYSEIERWRQHKYCARSKPKQYIDAAIKKYGIINFIYEVICVSLSQEDTDFSEIELIKQYNSRDRNFGYNISPGGDKIWNKGLSKEKHPFFGRHHSEESKKKMSESRLGISVGPHSDEIKKKMSIAKIGKICTKLHCQNIGKSKSGKNNPWFGKHRSEETRKKMSLSSINKIHSEETRKKMSVSKTGSHHSEETKKKISEKLIGENGPNSKLSNIQRLEIFKKRKDGIKIKILAEEYNVSKMTIMRVCSFFNKELMEE</sequence>
<keyword evidence="3" id="KW-0460">Magnesium</keyword>